<dbReference type="KEGG" id="sbf:JCM31447_20470"/>
<dbReference type="Pfam" id="PF13742">
    <property type="entry name" value="tRNA_anti_2"/>
    <property type="match status" value="1"/>
</dbReference>
<keyword evidence="10" id="KW-1185">Reference proteome</keyword>
<dbReference type="EC" id="3.1.11.6" evidence="5"/>
<keyword evidence="2 5" id="KW-0540">Nuclease</keyword>
<keyword evidence="4 5" id="KW-0269">Exonuclease</keyword>
<dbReference type="InterPro" id="IPR020579">
    <property type="entry name" value="Exonuc_VII_lsu_C"/>
</dbReference>
<dbReference type="OrthoDB" id="9802795at2"/>
<dbReference type="Proteomes" id="UP000291236">
    <property type="component" value="Chromosome"/>
</dbReference>
<evidence type="ECO:0000256" key="4">
    <source>
        <dbReference type="ARBA" id="ARBA00022839"/>
    </source>
</evidence>
<dbReference type="GO" id="GO:0008855">
    <property type="term" value="F:exodeoxyribonuclease VII activity"/>
    <property type="evidence" value="ECO:0007669"/>
    <property type="project" value="UniProtKB-UniRule"/>
</dbReference>
<evidence type="ECO:0000256" key="6">
    <source>
        <dbReference type="SAM" id="Coils"/>
    </source>
</evidence>
<comment type="similarity">
    <text evidence="5">Belongs to the XseA family.</text>
</comment>
<proteinExistence type="inferred from homology"/>
<dbReference type="InterPro" id="IPR003753">
    <property type="entry name" value="Exonuc_VII_L"/>
</dbReference>
<feature type="domain" description="OB-fold nucleic acid binding" evidence="8">
    <location>
        <begin position="83"/>
        <end position="192"/>
    </location>
</feature>
<dbReference type="AlphaFoldDB" id="A0A4P2VNK3"/>
<evidence type="ECO:0000256" key="3">
    <source>
        <dbReference type="ARBA" id="ARBA00022801"/>
    </source>
</evidence>
<feature type="coiled-coil region" evidence="6">
    <location>
        <begin position="388"/>
        <end position="423"/>
    </location>
</feature>
<evidence type="ECO:0000313" key="9">
    <source>
        <dbReference type="EMBL" id="BBH53600.1"/>
    </source>
</evidence>
<dbReference type="PANTHER" id="PTHR30008:SF0">
    <property type="entry name" value="EXODEOXYRIBONUCLEASE 7 LARGE SUBUNIT"/>
    <property type="match status" value="1"/>
</dbReference>
<accession>A0A4P2VNK3</accession>
<keyword evidence="1" id="KW-0963">Cytoplasm</keyword>
<dbReference type="EMBL" id="AP019368">
    <property type="protein sequence ID" value="BBH53600.1"/>
    <property type="molecule type" value="Genomic_DNA"/>
</dbReference>
<sequence>MKRTYQVSDNKLILLGDTYSIKEEIKKAGGRWDPTRKNWWLVPSKANLELIANFGFLQNENLEVNKQSNIDIPSKYEEISNELSVSNFVYMIESFIRKNLADKYWIFGEVTSFKIANGHTFFDLSDREEAQINLATSLKATSIPCILWQGKRKLLADKISQIILQDGSKIKILVACDFRKEGARINAIIEDIDIQYTQGDLYLQRLAIVQDLKKRGLYDKNKRLKIPKIPLKIALITAENSRACSDFLNELKLSEIAFRITIYDCNMQGEKTSENICNAFTQIEQNNPKFDCIVISRGGGSKLDLRWFDNIEIAKKIAYSSLPVLTAVGHFDDKSIADEVSCVSEKTPTAAARFLSTTVLNTLNLFFTRMENLSGHLLRKFAREKEFLNSLENKLAISARRVLQSEKRNLDRLEHVLRIYKQSTQQALQRGFALVYNNNGEIITAHDFLAENPPKDLKLEFANICTNEHIFVDVSVNGITLQEDRI</sequence>
<evidence type="ECO:0000259" key="8">
    <source>
        <dbReference type="Pfam" id="PF13742"/>
    </source>
</evidence>
<evidence type="ECO:0000256" key="2">
    <source>
        <dbReference type="ARBA" id="ARBA00022722"/>
    </source>
</evidence>
<dbReference type="NCBIfam" id="TIGR00237">
    <property type="entry name" value="xseA"/>
    <property type="match status" value="1"/>
</dbReference>
<comment type="subcellular location">
    <subcellularLocation>
        <location evidence="5">Cytoplasm</location>
    </subcellularLocation>
</comment>
<dbReference type="GO" id="GO:0005737">
    <property type="term" value="C:cytoplasm"/>
    <property type="evidence" value="ECO:0007669"/>
    <property type="project" value="UniProtKB-SubCell"/>
</dbReference>
<dbReference type="Pfam" id="PF02601">
    <property type="entry name" value="Exonuc_VII_L"/>
    <property type="match status" value="1"/>
</dbReference>
<protein>
    <recommendedName>
        <fullName evidence="5">Exodeoxyribonuclease 7 large subunit</fullName>
        <ecNumber evidence="5">3.1.11.6</ecNumber>
    </recommendedName>
</protein>
<dbReference type="GO" id="GO:0006308">
    <property type="term" value="P:DNA catabolic process"/>
    <property type="evidence" value="ECO:0007669"/>
    <property type="project" value="UniProtKB-UniRule"/>
</dbReference>
<organism evidence="9 10">
    <name type="scientific">Fluviispira sanaruensis</name>
    <dbReference type="NCBI Taxonomy" id="2493639"/>
    <lineage>
        <taxon>Bacteria</taxon>
        <taxon>Pseudomonadati</taxon>
        <taxon>Bdellovibrionota</taxon>
        <taxon>Oligoflexia</taxon>
        <taxon>Silvanigrellales</taxon>
        <taxon>Silvanigrellaceae</taxon>
        <taxon>Fluviispira</taxon>
    </lineage>
</organism>
<dbReference type="GO" id="GO:0009318">
    <property type="term" value="C:exodeoxyribonuclease VII complex"/>
    <property type="evidence" value="ECO:0007669"/>
    <property type="project" value="UniProtKB-UniRule"/>
</dbReference>
<dbReference type="RefSeq" id="WP_130609784.1">
    <property type="nucleotide sequence ID" value="NZ_AP019368.1"/>
</dbReference>
<reference evidence="9 10" key="1">
    <citation type="submission" date="2018-12" db="EMBL/GenBank/DDBJ databases">
        <title>Rubrispira sanarue gen. nov., sp., nov., a member of the order Silvanigrellales, isolated from a brackish lake in Hamamatsu Japan.</title>
        <authorList>
            <person name="Maejima Y."/>
            <person name="Iino T."/>
            <person name="Muraguchi Y."/>
            <person name="Fukuda K."/>
            <person name="Nojiri H."/>
            <person name="Ohkuma M."/>
            <person name="Moriuchi R."/>
            <person name="Dohra H."/>
            <person name="Kimbara K."/>
            <person name="Shintani M."/>
        </authorList>
    </citation>
    <scope>NUCLEOTIDE SEQUENCE [LARGE SCALE GENOMIC DNA]</scope>
    <source>
        <strain evidence="9 10">RF1110005</strain>
    </source>
</reference>
<keyword evidence="6" id="KW-0175">Coiled coil</keyword>
<evidence type="ECO:0000259" key="7">
    <source>
        <dbReference type="Pfam" id="PF02601"/>
    </source>
</evidence>
<comment type="catalytic activity">
    <reaction evidence="5">
        <text>Exonucleolytic cleavage in either 5'- to 3'- or 3'- to 5'-direction to yield nucleoside 5'-phosphates.</text>
        <dbReference type="EC" id="3.1.11.6"/>
    </reaction>
</comment>
<dbReference type="GO" id="GO:0003676">
    <property type="term" value="F:nucleic acid binding"/>
    <property type="evidence" value="ECO:0007669"/>
    <property type="project" value="InterPro"/>
</dbReference>
<evidence type="ECO:0000256" key="5">
    <source>
        <dbReference type="RuleBase" id="RU004355"/>
    </source>
</evidence>
<feature type="domain" description="Exonuclease VII large subunit C-terminal" evidence="7">
    <location>
        <begin position="217"/>
        <end position="418"/>
    </location>
</feature>
<evidence type="ECO:0000313" key="10">
    <source>
        <dbReference type="Proteomes" id="UP000291236"/>
    </source>
</evidence>
<gene>
    <name evidence="9" type="ORF">JCM31447_20470</name>
</gene>
<evidence type="ECO:0000256" key="1">
    <source>
        <dbReference type="ARBA" id="ARBA00022490"/>
    </source>
</evidence>
<dbReference type="InterPro" id="IPR025824">
    <property type="entry name" value="OB-fold_nuc-bd_dom"/>
</dbReference>
<dbReference type="PANTHER" id="PTHR30008">
    <property type="entry name" value="EXODEOXYRIBONUCLEASE 7 LARGE SUBUNIT"/>
    <property type="match status" value="1"/>
</dbReference>
<name>A0A4P2VNK3_FLUSA</name>
<keyword evidence="3 5" id="KW-0378">Hydrolase</keyword>